<organism evidence="2">
    <name type="scientific">Rhizopus microsporus var. microsporus</name>
    <dbReference type="NCBI Taxonomy" id="86635"/>
    <lineage>
        <taxon>Eukaryota</taxon>
        <taxon>Fungi</taxon>
        <taxon>Fungi incertae sedis</taxon>
        <taxon>Mucoromycota</taxon>
        <taxon>Mucoromycotina</taxon>
        <taxon>Mucoromycetes</taxon>
        <taxon>Mucorales</taxon>
        <taxon>Mucorineae</taxon>
        <taxon>Rhizopodaceae</taxon>
        <taxon>Rhizopus</taxon>
    </lineage>
</organism>
<feature type="region of interest" description="Disordered" evidence="1">
    <location>
        <begin position="1"/>
        <end position="20"/>
    </location>
</feature>
<dbReference type="AlphaFoldDB" id="A0A1X0R3T0"/>
<feature type="compositionally biased region" description="Low complexity" evidence="1">
    <location>
        <begin position="7"/>
        <end position="16"/>
    </location>
</feature>
<accession>A0A1X0R3T0</accession>
<evidence type="ECO:0000256" key="1">
    <source>
        <dbReference type="SAM" id="MobiDB-lite"/>
    </source>
</evidence>
<dbReference type="EMBL" id="KV921918">
    <property type="protein sequence ID" value="ORE06697.1"/>
    <property type="molecule type" value="Genomic_DNA"/>
</dbReference>
<evidence type="ECO:0000313" key="2">
    <source>
        <dbReference type="EMBL" id="ORE06697.1"/>
    </source>
</evidence>
<dbReference type="OrthoDB" id="2286148at2759"/>
<gene>
    <name evidence="2" type="ORF">BCV72DRAFT_305321</name>
</gene>
<protein>
    <submittedName>
        <fullName evidence="2">Uncharacterized protein</fullName>
    </submittedName>
</protein>
<sequence>MHKDTGLLSQHLQQHQKSTRCLPQTMATKPQCQYQKQRSVSSAKQQPVGGWLSQYSIKWTQISNSYWLNNIIKTGFKTPFQKLPPLSTTPTRIIPCSKEQATFLEQTVQESLQKSAI</sequence>
<name>A0A1X0R3T0_RHIZD</name>
<proteinExistence type="predicted"/>
<dbReference type="Proteomes" id="UP000242414">
    <property type="component" value="Unassembled WGS sequence"/>
</dbReference>
<reference evidence="2" key="1">
    <citation type="journal article" date="2016" name="Proc. Natl. Acad. Sci. U.S.A.">
        <title>Lipid metabolic changes in an early divergent fungus govern the establishment of a mutualistic symbiosis with endobacteria.</title>
        <authorList>
            <person name="Lastovetsky O.A."/>
            <person name="Gaspar M.L."/>
            <person name="Mondo S.J."/>
            <person name="LaButti K.M."/>
            <person name="Sandor L."/>
            <person name="Grigoriev I.V."/>
            <person name="Henry S.A."/>
            <person name="Pawlowska T.E."/>
        </authorList>
    </citation>
    <scope>NUCLEOTIDE SEQUENCE [LARGE SCALE GENOMIC DNA]</scope>
    <source>
        <strain evidence="2">ATCC 52814</strain>
    </source>
</reference>
<dbReference type="VEuPathDB" id="FungiDB:BCV72DRAFT_305321"/>